<keyword evidence="1" id="KW-0732">Signal</keyword>
<dbReference type="Gene3D" id="3.40.50.720">
    <property type="entry name" value="NAD(P)-binding Rossmann-like Domain"/>
    <property type="match status" value="1"/>
</dbReference>
<evidence type="ECO:0000256" key="1">
    <source>
        <dbReference type="SAM" id="SignalP"/>
    </source>
</evidence>
<dbReference type="Proteomes" id="UP000036176">
    <property type="component" value="Unassembled WGS sequence"/>
</dbReference>
<comment type="caution">
    <text evidence="3">The sequence shown here is derived from an EMBL/GenBank/DDBJ whole genome shotgun (WGS) entry which is preliminary data.</text>
</comment>
<reference evidence="3 4" key="1">
    <citation type="journal article" date="2015" name="Genome Biol. Evol.">
        <title>Characterization of Three Mycobacterium spp. with Potential Use in Bioremediation by Genome Sequencing and Comparative Genomics.</title>
        <authorList>
            <person name="Das S."/>
            <person name="Pettersson B.M."/>
            <person name="Behra P.R."/>
            <person name="Ramesh M."/>
            <person name="Dasgupta S."/>
            <person name="Bhattacharya A."/>
            <person name="Kirsebom L.A."/>
        </authorList>
    </citation>
    <scope>NUCLEOTIDE SEQUENCE [LARGE SCALE GENOMIC DNA]</scope>
    <source>
        <strain evidence="3 4">DSM 44219</strain>
    </source>
</reference>
<gene>
    <name evidence="3" type="primary">ldh2_2</name>
    <name evidence="3" type="ORF">MCHUDSM44219_05439</name>
</gene>
<keyword evidence="4" id="KW-1185">Reference proteome</keyword>
<proteinExistence type="predicted"/>
<dbReference type="GO" id="GO:0004459">
    <property type="term" value="F:L-lactate dehydrogenase (NAD+) activity"/>
    <property type="evidence" value="ECO:0007669"/>
    <property type="project" value="UniProtKB-EC"/>
</dbReference>
<name>A0A0J6VHH7_MYCCU</name>
<protein>
    <submittedName>
        <fullName evidence="3">L-lactate dehydrogenase 2</fullName>
        <ecNumber evidence="3">1.1.1.27</ecNumber>
    </submittedName>
</protein>
<evidence type="ECO:0000313" key="3">
    <source>
        <dbReference type="EMBL" id="KMO69729.1"/>
    </source>
</evidence>
<dbReference type="AlphaFoldDB" id="A0A0J6VHH7"/>
<sequence length="145" mass="14946" precursor="true">MAHRTRARHVTVLAAVLAVVGVLGLTSCSQGAAESVDYAVDGTLITYNTNTVAGAASGGPQAFARVLTGFNYHGPDGQIVGDHDFVPHCRISGSDDIAVTAGSAVVIVTAGAKQKPGQSRLDLAAANVAMRRASRRSCSSIRRTR</sequence>
<evidence type="ECO:0000313" key="4">
    <source>
        <dbReference type="Proteomes" id="UP000036176"/>
    </source>
</evidence>
<dbReference type="InterPro" id="IPR001236">
    <property type="entry name" value="Lactate/malate_DH_N"/>
</dbReference>
<organism evidence="3 4">
    <name type="scientific">Mycolicibacterium chubuense</name>
    <name type="common">Mycobacterium chubuense</name>
    <dbReference type="NCBI Taxonomy" id="1800"/>
    <lineage>
        <taxon>Bacteria</taxon>
        <taxon>Bacillati</taxon>
        <taxon>Actinomycetota</taxon>
        <taxon>Actinomycetes</taxon>
        <taxon>Mycobacteriales</taxon>
        <taxon>Mycobacteriaceae</taxon>
        <taxon>Mycolicibacterium</taxon>
    </lineage>
</organism>
<dbReference type="PROSITE" id="PS51257">
    <property type="entry name" value="PROKAR_LIPOPROTEIN"/>
    <property type="match status" value="1"/>
</dbReference>
<feature type="chain" id="PRO_5005282849" evidence="1">
    <location>
        <begin position="33"/>
        <end position="145"/>
    </location>
</feature>
<feature type="domain" description="Lactate/malate dehydrogenase N-terminal" evidence="2">
    <location>
        <begin position="92"/>
        <end position="133"/>
    </location>
</feature>
<accession>A0A0J6VHH7</accession>
<keyword evidence="3" id="KW-0560">Oxidoreductase</keyword>
<dbReference type="Pfam" id="PF00056">
    <property type="entry name" value="Ldh_1_N"/>
    <property type="match status" value="1"/>
</dbReference>
<dbReference type="EMBL" id="JYNX01000088">
    <property type="protein sequence ID" value="KMO69729.1"/>
    <property type="molecule type" value="Genomic_DNA"/>
</dbReference>
<dbReference type="PATRIC" id="fig|1800.3.peg.5476"/>
<evidence type="ECO:0000259" key="2">
    <source>
        <dbReference type="Pfam" id="PF00056"/>
    </source>
</evidence>
<dbReference type="InterPro" id="IPR036291">
    <property type="entry name" value="NAD(P)-bd_dom_sf"/>
</dbReference>
<feature type="signal peptide" evidence="1">
    <location>
        <begin position="1"/>
        <end position="32"/>
    </location>
</feature>
<dbReference type="EC" id="1.1.1.27" evidence="3"/>
<dbReference type="SUPFAM" id="SSF51735">
    <property type="entry name" value="NAD(P)-binding Rossmann-fold domains"/>
    <property type="match status" value="1"/>
</dbReference>